<dbReference type="GO" id="GO:0004477">
    <property type="term" value="F:methenyltetrahydrofolate cyclohydrolase activity"/>
    <property type="evidence" value="ECO:0007669"/>
    <property type="project" value="TreeGrafter"/>
</dbReference>
<dbReference type="AlphaFoldDB" id="A0A7S2RSB7"/>
<evidence type="ECO:0000256" key="2">
    <source>
        <dbReference type="ARBA" id="ARBA00022563"/>
    </source>
</evidence>
<dbReference type="PRINTS" id="PR00085">
    <property type="entry name" value="THFDHDRGNASE"/>
</dbReference>
<dbReference type="GO" id="GO:0004488">
    <property type="term" value="F:methylenetetrahydrofolate dehydrogenase (NADP+) activity"/>
    <property type="evidence" value="ECO:0007669"/>
    <property type="project" value="InterPro"/>
</dbReference>
<evidence type="ECO:0000259" key="7">
    <source>
        <dbReference type="Pfam" id="PF00763"/>
    </source>
</evidence>
<dbReference type="Pfam" id="PF00763">
    <property type="entry name" value="THF_DHG_CYH"/>
    <property type="match status" value="1"/>
</dbReference>
<dbReference type="InterPro" id="IPR046346">
    <property type="entry name" value="Aminoacid_DH-like_N_sf"/>
</dbReference>
<dbReference type="SUPFAM" id="SSF51735">
    <property type="entry name" value="NAD(P)-binding Rossmann-fold domains"/>
    <property type="match status" value="1"/>
</dbReference>
<evidence type="ECO:0000256" key="1">
    <source>
        <dbReference type="ARBA" id="ARBA00004777"/>
    </source>
</evidence>
<evidence type="ECO:0008006" key="10">
    <source>
        <dbReference type="Google" id="ProtNLM"/>
    </source>
</evidence>
<name>A0A7S2RSB7_9STRA</name>
<keyword evidence="4" id="KW-0521">NADP</keyword>
<dbReference type="PANTHER" id="PTHR48099:SF5">
    <property type="entry name" value="C-1-TETRAHYDROFOLATE SYNTHASE, CYTOPLASMIC"/>
    <property type="match status" value="1"/>
</dbReference>
<evidence type="ECO:0000256" key="6">
    <source>
        <dbReference type="ARBA" id="ARBA00023268"/>
    </source>
</evidence>
<comment type="pathway">
    <text evidence="1">One-carbon metabolism; tetrahydrofolate interconversion.</text>
</comment>
<evidence type="ECO:0000313" key="9">
    <source>
        <dbReference type="EMBL" id="CAD9678272.1"/>
    </source>
</evidence>
<dbReference type="Gene3D" id="3.40.50.720">
    <property type="entry name" value="NAD(P)-binding Rossmann-like Domain"/>
    <property type="match status" value="1"/>
</dbReference>
<keyword evidence="5" id="KW-0560">Oxidoreductase</keyword>
<feature type="domain" description="Tetrahydrofolate dehydrogenase/cyclohydrolase NAD(P)-binding" evidence="8">
    <location>
        <begin position="146"/>
        <end position="299"/>
    </location>
</feature>
<dbReference type="GO" id="GO:0005829">
    <property type="term" value="C:cytosol"/>
    <property type="evidence" value="ECO:0007669"/>
    <property type="project" value="TreeGrafter"/>
</dbReference>
<accession>A0A7S2RSB7</accession>
<keyword evidence="2" id="KW-0554">One-carbon metabolism</keyword>
<dbReference type="EMBL" id="HBHK01009783">
    <property type="protein sequence ID" value="CAD9678272.1"/>
    <property type="molecule type" value="Transcribed_RNA"/>
</dbReference>
<evidence type="ECO:0000259" key="8">
    <source>
        <dbReference type="Pfam" id="PF02882"/>
    </source>
</evidence>
<dbReference type="HAMAP" id="MF_01576">
    <property type="entry name" value="THF_DHG_CYH"/>
    <property type="match status" value="1"/>
</dbReference>
<proteinExistence type="inferred from homology"/>
<dbReference type="InterPro" id="IPR020631">
    <property type="entry name" value="THF_DH/CycHdrlase_NAD-bd_dom"/>
</dbReference>
<dbReference type="PANTHER" id="PTHR48099">
    <property type="entry name" value="C-1-TETRAHYDROFOLATE SYNTHASE, CYTOPLASMIC-RELATED"/>
    <property type="match status" value="1"/>
</dbReference>
<feature type="domain" description="Tetrahydrofolate dehydrogenase/cyclohydrolase catalytic" evidence="7">
    <location>
        <begin position="9"/>
        <end position="127"/>
    </location>
</feature>
<dbReference type="GO" id="GO:0035999">
    <property type="term" value="P:tetrahydrofolate interconversion"/>
    <property type="evidence" value="ECO:0007669"/>
    <property type="project" value="TreeGrafter"/>
</dbReference>
<evidence type="ECO:0000256" key="3">
    <source>
        <dbReference type="ARBA" id="ARBA00022801"/>
    </source>
</evidence>
<dbReference type="InterPro" id="IPR036291">
    <property type="entry name" value="NAD(P)-bd_dom_sf"/>
</dbReference>
<evidence type="ECO:0000256" key="4">
    <source>
        <dbReference type="ARBA" id="ARBA00022857"/>
    </source>
</evidence>
<evidence type="ECO:0000256" key="5">
    <source>
        <dbReference type="ARBA" id="ARBA00023002"/>
    </source>
</evidence>
<keyword evidence="6" id="KW-0511">Multifunctional enzyme</keyword>
<reference evidence="9" key="1">
    <citation type="submission" date="2021-01" db="EMBL/GenBank/DDBJ databases">
        <authorList>
            <person name="Corre E."/>
            <person name="Pelletier E."/>
            <person name="Niang G."/>
            <person name="Scheremetjew M."/>
            <person name="Finn R."/>
            <person name="Kale V."/>
            <person name="Holt S."/>
            <person name="Cochrane G."/>
            <person name="Meng A."/>
            <person name="Brown T."/>
            <person name="Cohen L."/>
        </authorList>
    </citation>
    <scope>NUCLEOTIDE SEQUENCE</scope>
    <source>
        <strain evidence="9">NY070348D</strain>
    </source>
</reference>
<organism evidence="9">
    <name type="scientific">Mucochytrium quahogii</name>
    <dbReference type="NCBI Taxonomy" id="96639"/>
    <lineage>
        <taxon>Eukaryota</taxon>
        <taxon>Sar</taxon>
        <taxon>Stramenopiles</taxon>
        <taxon>Bigyra</taxon>
        <taxon>Labyrinthulomycetes</taxon>
        <taxon>Thraustochytrida</taxon>
        <taxon>Thraustochytriidae</taxon>
        <taxon>Mucochytrium</taxon>
    </lineage>
</organism>
<sequence>MQSPLHKLINGTSIALDIRRRVRARATKLGQLGFPPKLVSVVFDDGTGFDSAIAWYVKNQKLVAGKCGIEFEEKAVSKDISSNGFLDILNELNQDPRVTGVVMQRPFPNHFSPEDVQIAIHPLKDVEGMHPMSIGNVVYNETDMVPCTAKAAVECLKSTSLATGASRSLKGLTCVVVGHSEIVGKPISFMLMNEGAIVTTCHHMTRDLSLHTRKADAVFVAVGKEKLITGDMLKPGAALIDVGINPVKDPETGEEGIVGDADFASCLPVVGWVTPVPGGVGPVTTAMLMENTVKAAESQERNYKTIFGPNHSWSNSYMV</sequence>
<dbReference type="Gene3D" id="3.40.50.10860">
    <property type="entry name" value="Leucine Dehydrogenase, chain A, domain 1"/>
    <property type="match status" value="1"/>
</dbReference>
<protein>
    <recommendedName>
        <fullName evidence="10">Methenyltetrahydrofolate cyclohydrolase</fullName>
    </recommendedName>
</protein>
<dbReference type="InterPro" id="IPR020630">
    <property type="entry name" value="THF_DH/CycHdrlase_cat_dom"/>
</dbReference>
<dbReference type="CDD" id="cd01080">
    <property type="entry name" value="NAD_bind_m-THF_DH_Cyclohyd"/>
    <property type="match status" value="1"/>
</dbReference>
<gene>
    <name evidence="9" type="ORF">QSP1433_LOCUS6107</name>
</gene>
<dbReference type="InterPro" id="IPR000672">
    <property type="entry name" value="THF_DH/CycHdrlase"/>
</dbReference>
<keyword evidence="3" id="KW-0378">Hydrolase</keyword>
<dbReference type="Pfam" id="PF02882">
    <property type="entry name" value="THF_DHG_CYH_C"/>
    <property type="match status" value="1"/>
</dbReference>
<dbReference type="SUPFAM" id="SSF53223">
    <property type="entry name" value="Aminoacid dehydrogenase-like, N-terminal domain"/>
    <property type="match status" value="1"/>
</dbReference>